<proteinExistence type="predicted"/>
<dbReference type="Proteomes" id="UP000436088">
    <property type="component" value="Unassembled WGS sequence"/>
</dbReference>
<evidence type="ECO:0000313" key="4">
    <source>
        <dbReference type="EMBL" id="KAE8688896.1"/>
    </source>
</evidence>
<feature type="coiled-coil region" evidence="1">
    <location>
        <begin position="97"/>
        <end position="124"/>
    </location>
</feature>
<feature type="domain" description="Myb-like" evidence="3">
    <location>
        <begin position="9"/>
        <end position="67"/>
    </location>
</feature>
<keyword evidence="1" id="KW-0175">Coiled coil</keyword>
<dbReference type="SMART" id="SM00717">
    <property type="entry name" value="SANT"/>
    <property type="match status" value="1"/>
</dbReference>
<dbReference type="EMBL" id="VEPZ02001179">
    <property type="protein sequence ID" value="KAE8688896.1"/>
    <property type="molecule type" value="Genomic_DNA"/>
</dbReference>
<protein>
    <recommendedName>
        <fullName evidence="3">Myb-like domain-containing protein</fullName>
    </recommendedName>
</protein>
<accession>A0A6A2ZBE5</accession>
<gene>
    <name evidence="4" type="ORF">F3Y22_tig00110951pilonHSYRG00014</name>
</gene>
<evidence type="ECO:0000313" key="5">
    <source>
        <dbReference type="Proteomes" id="UP000436088"/>
    </source>
</evidence>
<dbReference type="Pfam" id="PF00249">
    <property type="entry name" value="Myb_DNA-binding"/>
    <property type="match status" value="1"/>
</dbReference>
<sequence length="425" mass="47874">MAQLHSFPEKQSWGTWEELLLACAVHRYGSDSWGSVAMELQKRTSTLQPLSFTPLSCQHKFEDLKRRFAVNGGDDKNTDNIFTAAVPWLDELRKLRVAELRRQVQQYDLSIISLQLKVQKLKEEREHRLIENGKETGKSDLKREKESEKMGEDNEPDNKIRRQIHGRKETDRENHSLNESNFTVPKEKSPGTGPEEVKFRPDEYEMAKVVQSMKPAGGDSCNGSSSSVAKESAENSGRVDLREIGESESDTLLLILVDLGILLDLETWIALLVLSYAANDGAFELSGVELEDNILDLSYAANDITLLALSYAVNDVPSKLSVIKLKGLWQIALLDLSYATNDSNSKAFGGHDSLRREVETVDGPFVVKLSLELDILVVKFKSKYLCCFEANILRREVEIDSETIKLFVDSQPPLRCEVELVLSRV</sequence>
<feature type="region of interest" description="Disordered" evidence="2">
    <location>
        <begin position="214"/>
        <end position="235"/>
    </location>
</feature>
<organism evidence="4 5">
    <name type="scientific">Hibiscus syriacus</name>
    <name type="common">Rose of Sharon</name>
    <dbReference type="NCBI Taxonomy" id="106335"/>
    <lineage>
        <taxon>Eukaryota</taxon>
        <taxon>Viridiplantae</taxon>
        <taxon>Streptophyta</taxon>
        <taxon>Embryophyta</taxon>
        <taxon>Tracheophyta</taxon>
        <taxon>Spermatophyta</taxon>
        <taxon>Magnoliopsida</taxon>
        <taxon>eudicotyledons</taxon>
        <taxon>Gunneridae</taxon>
        <taxon>Pentapetalae</taxon>
        <taxon>rosids</taxon>
        <taxon>malvids</taxon>
        <taxon>Malvales</taxon>
        <taxon>Malvaceae</taxon>
        <taxon>Malvoideae</taxon>
        <taxon>Hibiscus</taxon>
    </lineage>
</organism>
<reference evidence="4" key="1">
    <citation type="submission" date="2019-09" db="EMBL/GenBank/DDBJ databases">
        <title>Draft genome information of white flower Hibiscus syriacus.</title>
        <authorList>
            <person name="Kim Y.-M."/>
        </authorList>
    </citation>
    <scope>NUCLEOTIDE SEQUENCE [LARGE SCALE GENOMIC DNA]</scope>
    <source>
        <strain evidence="4">YM2019G1</strain>
    </source>
</reference>
<dbReference type="PANTHER" id="PTHR37888:SF11">
    <property type="entry name" value="DNA-BINDING BROMODOMAIN-CONTAINING PROTEIN"/>
    <property type="match status" value="1"/>
</dbReference>
<keyword evidence="5" id="KW-1185">Reference proteome</keyword>
<feature type="region of interest" description="Disordered" evidence="2">
    <location>
        <begin position="129"/>
        <end position="198"/>
    </location>
</feature>
<name>A0A6A2ZBE5_HIBSY</name>
<feature type="compositionally biased region" description="Basic and acidic residues" evidence="2">
    <location>
        <begin position="185"/>
        <end position="198"/>
    </location>
</feature>
<evidence type="ECO:0000259" key="3">
    <source>
        <dbReference type="SMART" id="SM00717"/>
    </source>
</evidence>
<feature type="compositionally biased region" description="Basic and acidic residues" evidence="2">
    <location>
        <begin position="129"/>
        <end position="176"/>
    </location>
</feature>
<evidence type="ECO:0000256" key="2">
    <source>
        <dbReference type="SAM" id="MobiDB-lite"/>
    </source>
</evidence>
<evidence type="ECO:0000256" key="1">
    <source>
        <dbReference type="SAM" id="Coils"/>
    </source>
</evidence>
<dbReference type="AlphaFoldDB" id="A0A6A2ZBE5"/>
<dbReference type="PANTHER" id="PTHR37888">
    <property type="entry name" value="DNA-BINDING BROMODOMAIN-CONTAINING PROTEIN"/>
    <property type="match status" value="1"/>
</dbReference>
<dbReference type="InterPro" id="IPR001005">
    <property type="entry name" value="SANT/Myb"/>
</dbReference>
<comment type="caution">
    <text evidence="4">The sequence shown here is derived from an EMBL/GenBank/DDBJ whole genome shotgun (WGS) entry which is preliminary data.</text>
</comment>
<dbReference type="CDD" id="cd00167">
    <property type="entry name" value="SANT"/>
    <property type="match status" value="1"/>
</dbReference>